<evidence type="ECO:0000313" key="1">
    <source>
        <dbReference type="EMBL" id="GFT46106.1"/>
    </source>
</evidence>
<dbReference type="EMBL" id="BMAW01015910">
    <property type="protein sequence ID" value="GFT46106.1"/>
    <property type="molecule type" value="Genomic_DNA"/>
</dbReference>
<name>A0A8X6P144_NEPPI</name>
<dbReference type="AlphaFoldDB" id="A0A8X6P144"/>
<sequence length="104" mass="11675">MAITRSFPDDPLEFSSLHLIALGMQLNPPPLCARAAKEKAKPNNHLLPGEQRYRVHGELVKVCHVAKRGFHSKGFIPQQLSFNGSFSCSWDRKETKYLIGFIPG</sequence>
<comment type="caution">
    <text evidence="1">The sequence shown here is derived from an EMBL/GenBank/DDBJ whole genome shotgun (WGS) entry which is preliminary data.</text>
</comment>
<accession>A0A8X6P144</accession>
<gene>
    <name evidence="1" type="primary">AVEN_126596_1</name>
    <name evidence="1" type="ORF">NPIL_457061</name>
</gene>
<keyword evidence="2" id="KW-1185">Reference proteome</keyword>
<protein>
    <submittedName>
        <fullName evidence="1">Uncharacterized protein</fullName>
    </submittedName>
</protein>
<reference evidence="1" key="1">
    <citation type="submission" date="2020-08" db="EMBL/GenBank/DDBJ databases">
        <title>Multicomponent nature underlies the extraordinary mechanical properties of spider dragline silk.</title>
        <authorList>
            <person name="Kono N."/>
            <person name="Nakamura H."/>
            <person name="Mori M."/>
            <person name="Yoshida Y."/>
            <person name="Ohtoshi R."/>
            <person name="Malay A.D."/>
            <person name="Moran D.A.P."/>
            <person name="Tomita M."/>
            <person name="Numata K."/>
            <person name="Arakawa K."/>
        </authorList>
    </citation>
    <scope>NUCLEOTIDE SEQUENCE</scope>
</reference>
<organism evidence="1 2">
    <name type="scientific">Nephila pilipes</name>
    <name type="common">Giant wood spider</name>
    <name type="synonym">Nephila maculata</name>
    <dbReference type="NCBI Taxonomy" id="299642"/>
    <lineage>
        <taxon>Eukaryota</taxon>
        <taxon>Metazoa</taxon>
        <taxon>Ecdysozoa</taxon>
        <taxon>Arthropoda</taxon>
        <taxon>Chelicerata</taxon>
        <taxon>Arachnida</taxon>
        <taxon>Araneae</taxon>
        <taxon>Araneomorphae</taxon>
        <taxon>Entelegynae</taxon>
        <taxon>Araneoidea</taxon>
        <taxon>Nephilidae</taxon>
        <taxon>Nephila</taxon>
    </lineage>
</organism>
<proteinExistence type="predicted"/>
<dbReference type="OrthoDB" id="6454664at2759"/>
<evidence type="ECO:0000313" key="2">
    <source>
        <dbReference type="Proteomes" id="UP000887013"/>
    </source>
</evidence>
<dbReference type="Proteomes" id="UP000887013">
    <property type="component" value="Unassembled WGS sequence"/>
</dbReference>